<keyword evidence="1" id="KW-0812">Transmembrane</keyword>
<keyword evidence="3" id="KW-1185">Reference proteome</keyword>
<reference evidence="2 3" key="1">
    <citation type="submission" date="2019-10" db="EMBL/GenBank/DDBJ databases">
        <title>Vibrio sp. nov., isolated from Coralline algae surface.</title>
        <authorList>
            <person name="Geng Y."/>
            <person name="Zhang X."/>
        </authorList>
    </citation>
    <scope>NUCLEOTIDE SEQUENCE [LARGE SCALE GENOMIC DNA]</scope>
    <source>
        <strain evidence="2 3">SM1977</strain>
    </source>
</reference>
<evidence type="ECO:0000313" key="2">
    <source>
        <dbReference type="EMBL" id="QGA66363.1"/>
    </source>
</evidence>
<dbReference type="Proteomes" id="UP000348942">
    <property type="component" value="Chromosome 2"/>
</dbReference>
<feature type="transmembrane region" description="Helical" evidence="1">
    <location>
        <begin position="37"/>
        <end position="55"/>
    </location>
</feature>
<keyword evidence="1" id="KW-0472">Membrane</keyword>
<dbReference type="EMBL" id="CP045700">
    <property type="protein sequence ID" value="QGA66363.1"/>
    <property type="molecule type" value="Genomic_DNA"/>
</dbReference>
<keyword evidence="1" id="KW-1133">Transmembrane helix</keyword>
<feature type="transmembrane region" description="Helical" evidence="1">
    <location>
        <begin position="75"/>
        <end position="92"/>
    </location>
</feature>
<name>A0A5Q0TGT0_9VIBR</name>
<evidence type="ECO:0000313" key="3">
    <source>
        <dbReference type="Proteomes" id="UP000348942"/>
    </source>
</evidence>
<evidence type="ECO:0000256" key="1">
    <source>
        <dbReference type="SAM" id="Phobius"/>
    </source>
</evidence>
<protein>
    <submittedName>
        <fullName evidence="2">Uncharacterized protein</fullName>
    </submittedName>
</protein>
<organism evidence="2 3">
    <name type="scientific">Vibrio algicola</name>
    <dbReference type="NCBI Taxonomy" id="2662262"/>
    <lineage>
        <taxon>Bacteria</taxon>
        <taxon>Pseudomonadati</taxon>
        <taxon>Pseudomonadota</taxon>
        <taxon>Gammaproteobacteria</taxon>
        <taxon>Vibrionales</taxon>
        <taxon>Vibrionaceae</taxon>
        <taxon>Vibrio</taxon>
    </lineage>
</organism>
<sequence>MKKLVQKVLVVNVGALLVVSFLSKVVPVLQPHNMAEFLFFVLLAIWIVAAVAWQGSKQSVSWDQISVCKPKENNFGMLMTIAGIPALIGCLVL</sequence>
<dbReference type="AlphaFoldDB" id="A0A5Q0TGT0"/>
<proteinExistence type="predicted"/>
<feature type="transmembrane region" description="Helical" evidence="1">
    <location>
        <begin position="6"/>
        <end position="25"/>
    </location>
</feature>
<dbReference type="RefSeq" id="WP_153448497.1">
    <property type="nucleotide sequence ID" value="NZ_CP045700.1"/>
</dbReference>
<accession>A0A5Q0TGT0</accession>
<gene>
    <name evidence="2" type="ORF">GFB47_13095</name>
</gene>